<dbReference type="NCBIfam" id="TIGR02937">
    <property type="entry name" value="sigma70-ECF"/>
    <property type="match status" value="1"/>
</dbReference>
<evidence type="ECO:0000259" key="7">
    <source>
        <dbReference type="Pfam" id="PF04542"/>
    </source>
</evidence>
<feature type="region of interest" description="Disordered" evidence="5">
    <location>
        <begin position="60"/>
        <end position="83"/>
    </location>
</feature>
<dbReference type="AlphaFoldDB" id="A0A225DCA5"/>
<dbReference type="Pfam" id="PF08281">
    <property type="entry name" value="Sigma70_r4_2"/>
    <property type="match status" value="1"/>
</dbReference>
<protein>
    <submittedName>
        <fullName evidence="9">High-affnity carbon uptake protein Hat/HatR</fullName>
    </submittedName>
</protein>
<dbReference type="InterPro" id="IPR039425">
    <property type="entry name" value="RNA_pol_sigma-70-like"/>
</dbReference>
<dbReference type="InterPro" id="IPR013324">
    <property type="entry name" value="RNA_pol_sigma_r3/r4-like"/>
</dbReference>
<evidence type="ECO:0000256" key="3">
    <source>
        <dbReference type="ARBA" id="ARBA00023082"/>
    </source>
</evidence>
<keyword evidence="6" id="KW-0812">Transmembrane</keyword>
<name>A0A225DCA5_9BACT</name>
<dbReference type="GO" id="GO:0006352">
    <property type="term" value="P:DNA-templated transcription initiation"/>
    <property type="evidence" value="ECO:0007669"/>
    <property type="project" value="InterPro"/>
</dbReference>
<keyword evidence="3" id="KW-0731">Sigma factor</keyword>
<dbReference type="Gene3D" id="1.10.1740.10">
    <property type="match status" value="1"/>
</dbReference>
<dbReference type="SUPFAM" id="SSF88659">
    <property type="entry name" value="Sigma3 and sigma4 domains of RNA polymerase sigma factors"/>
    <property type="match status" value="1"/>
</dbReference>
<dbReference type="PANTHER" id="PTHR43133:SF51">
    <property type="entry name" value="RNA POLYMERASE SIGMA FACTOR"/>
    <property type="match status" value="1"/>
</dbReference>
<dbReference type="SUPFAM" id="SSF88946">
    <property type="entry name" value="Sigma2 domain of RNA polymerase sigma factors"/>
    <property type="match status" value="1"/>
</dbReference>
<evidence type="ECO:0000256" key="2">
    <source>
        <dbReference type="ARBA" id="ARBA00023015"/>
    </source>
</evidence>
<sequence length="271" mass="28967">MVFGVCRRILGHTADAEDAFQATFLVLVRRAKTLREPGRVAGWLYGVAYRIARRVRADRARRRQREQTMITESPAPPPPDDTRDLRRLLDEELDHLPEKYRLPIVLCELEGRTLDEAARELGWPKGSVAGRLSRGRDMLRQRLSRRRGLILPVFVLGGTAVPAAAETPPDSLVTATVSAAAAPATSSGQAAAAPTHADENSVARAATVGLARAHADAFIRSVAAKRGRFLLALLLAVLLFALAGWEGAVALSAAPATVDAAPAGSCHASPP</sequence>
<dbReference type="Pfam" id="PF04542">
    <property type="entry name" value="Sigma70_r2"/>
    <property type="match status" value="1"/>
</dbReference>
<evidence type="ECO:0000256" key="6">
    <source>
        <dbReference type="SAM" id="Phobius"/>
    </source>
</evidence>
<accession>A0A225DCA5</accession>
<dbReference type="InterPro" id="IPR013249">
    <property type="entry name" value="RNA_pol_sigma70_r4_t2"/>
</dbReference>
<evidence type="ECO:0000313" key="10">
    <source>
        <dbReference type="Proteomes" id="UP000214646"/>
    </source>
</evidence>
<comment type="similarity">
    <text evidence="1">Belongs to the sigma-70 factor family. ECF subfamily.</text>
</comment>
<dbReference type="CDD" id="cd06171">
    <property type="entry name" value="Sigma70_r4"/>
    <property type="match status" value="1"/>
</dbReference>
<evidence type="ECO:0000313" key="9">
    <source>
        <dbReference type="EMBL" id="OWK39220.1"/>
    </source>
</evidence>
<evidence type="ECO:0000259" key="8">
    <source>
        <dbReference type="Pfam" id="PF08281"/>
    </source>
</evidence>
<keyword evidence="2" id="KW-0805">Transcription regulation</keyword>
<evidence type="ECO:0000256" key="5">
    <source>
        <dbReference type="SAM" id="MobiDB-lite"/>
    </source>
</evidence>
<reference evidence="10" key="1">
    <citation type="submission" date="2017-06" db="EMBL/GenBank/DDBJ databases">
        <title>Genome analysis of Fimbriiglobus ruber SP5, the first member of the order Planctomycetales with confirmed chitinolytic capability.</title>
        <authorList>
            <person name="Ravin N.V."/>
            <person name="Rakitin A.L."/>
            <person name="Ivanova A.A."/>
            <person name="Beletsky A.V."/>
            <person name="Kulichevskaya I.S."/>
            <person name="Mardanov A.V."/>
            <person name="Dedysh S.N."/>
        </authorList>
    </citation>
    <scope>NUCLEOTIDE SEQUENCE [LARGE SCALE GENOMIC DNA]</scope>
    <source>
        <strain evidence="10">SP5</strain>
    </source>
</reference>
<organism evidence="9 10">
    <name type="scientific">Fimbriiglobus ruber</name>
    <dbReference type="NCBI Taxonomy" id="1908690"/>
    <lineage>
        <taxon>Bacteria</taxon>
        <taxon>Pseudomonadati</taxon>
        <taxon>Planctomycetota</taxon>
        <taxon>Planctomycetia</taxon>
        <taxon>Gemmatales</taxon>
        <taxon>Gemmataceae</taxon>
        <taxon>Fimbriiglobus</taxon>
    </lineage>
</organism>
<dbReference type="InterPro" id="IPR013325">
    <property type="entry name" value="RNA_pol_sigma_r2"/>
</dbReference>
<dbReference type="PANTHER" id="PTHR43133">
    <property type="entry name" value="RNA POLYMERASE ECF-TYPE SIGMA FACTO"/>
    <property type="match status" value="1"/>
</dbReference>
<evidence type="ECO:0000256" key="4">
    <source>
        <dbReference type="ARBA" id="ARBA00023163"/>
    </source>
</evidence>
<dbReference type="GO" id="GO:0003677">
    <property type="term" value="F:DNA binding"/>
    <property type="evidence" value="ECO:0007669"/>
    <property type="project" value="InterPro"/>
</dbReference>
<gene>
    <name evidence="9" type="ORF">FRUB_06302</name>
</gene>
<keyword evidence="6" id="KW-0472">Membrane</keyword>
<feature type="domain" description="RNA polymerase sigma-70 region 2" evidence="7">
    <location>
        <begin position="2"/>
        <end position="65"/>
    </location>
</feature>
<keyword evidence="4" id="KW-0804">Transcription</keyword>
<keyword evidence="6" id="KW-1133">Transmembrane helix</keyword>
<proteinExistence type="inferred from homology"/>
<dbReference type="GO" id="GO:0016987">
    <property type="term" value="F:sigma factor activity"/>
    <property type="evidence" value="ECO:0007669"/>
    <property type="project" value="UniProtKB-KW"/>
</dbReference>
<dbReference type="EMBL" id="NIDE01000011">
    <property type="protein sequence ID" value="OWK39220.1"/>
    <property type="molecule type" value="Genomic_DNA"/>
</dbReference>
<comment type="caution">
    <text evidence="9">The sequence shown here is derived from an EMBL/GenBank/DDBJ whole genome shotgun (WGS) entry which is preliminary data.</text>
</comment>
<dbReference type="InterPro" id="IPR014284">
    <property type="entry name" value="RNA_pol_sigma-70_dom"/>
</dbReference>
<keyword evidence="10" id="KW-1185">Reference proteome</keyword>
<feature type="domain" description="RNA polymerase sigma factor 70 region 4 type 2" evidence="8">
    <location>
        <begin position="87"/>
        <end position="138"/>
    </location>
</feature>
<feature type="transmembrane region" description="Helical" evidence="6">
    <location>
        <begin position="229"/>
        <end position="245"/>
    </location>
</feature>
<evidence type="ECO:0000256" key="1">
    <source>
        <dbReference type="ARBA" id="ARBA00010641"/>
    </source>
</evidence>
<dbReference type="Proteomes" id="UP000214646">
    <property type="component" value="Unassembled WGS sequence"/>
</dbReference>
<dbReference type="Gene3D" id="1.10.10.10">
    <property type="entry name" value="Winged helix-like DNA-binding domain superfamily/Winged helix DNA-binding domain"/>
    <property type="match status" value="1"/>
</dbReference>
<dbReference type="InterPro" id="IPR007627">
    <property type="entry name" value="RNA_pol_sigma70_r2"/>
</dbReference>
<dbReference type="InterPro" id="IPR036388">
    <property type="entry name" value="WH-like_DNA-bd_sf"/>
</dbReference>